<dbReference type="Pfam" id="PF01569">
    <property type="entry name" value="PAP2"/>
    <property type="match status" value="1"/>
</dbReference>
<sequence length="229" mass="26202">MKNRRSTTGMFTIPLFIISMMIFILMAVGVIQDIPFLKFVDSHSLDWFTTTFGTPQRQFEGDMLNYYMTFCATIGDVSGVIVMSVIITIISLFKYPRLAIWFICTILSGTLINILIKMTIERMRPYNHLAIDSGFSFPSGHSNASTLFFITLLIVVMPLIKRAVFKSILSGLALILWISVLICRLYFHAHYLTDVVGGVTLGLTWIALWLMVYPLFERIKFKKNKHVIH</sequence>
<accession>A0A2T4Q180</accession>
<evidence type="ECO:0000313" key="4">
    <source>
        <dbReference type="Proteomes" id="UP000240717"/>
    </source>
</evidence>
<dbReference type="EMBL" id="PZEV01000013">
    <property type="protein sequence ID" value="PTI51421.1"/>
    <property type="molecule type" value="Genomic_DNA"/>
</dbReference>
<keyword evidence="1" id="KW-1133">Transmembrane helix</keyword>
<feature type="transmembrane region" description="Helical" evidence="1">
    <location>
        <begin position="66"/>
        <end position="93"/>
    </location>
</feature>
<evidence type="ECO:0000259" key="2">
    <source>
        <dbReference type="SMART" id="SM00014"/>
    </source>
</evidence>
<dbReference type="SMART" id="SM00014">
    <property type="entry name" value="acidPPc"/>
    <property type="match status" value="1"/>
</dbReference>
<gene>
    <name evidence="3" type="ORF">BU085_05365</name>
</gene>
<comment type="caution">
    <text evidence="3">The sequence shown here is derived from an EMBL/GenBank/DDBJ whole genome shotgun (WGS) entry which is preliminary data.</text>
</comment>
<feature type="transmembrane region" description="Helical" evidence="1">
    <location>
        <begin position="12"/>
        <end position="31"/>
    </location>
</feature>
<feature type="domain" description="Phosphatidic acid phosphatase type 2/haloperoxidase" evidence="2">
    <location>
        <begin position="95"/>
        <end position="210"/>
    </location>
</feature>
<evidence type="ECO:0000256" key="1">
    <source>
        <dbReference type="SAM" id="Phobius"/>
    </source>
</evidence>
<feature type="transmembrane region" description="Helical" evidence="1">
    <location>
        <begin position="195"/>
        <end position="216"/>
    </location>
</feature>
<dbReference type="Proteomes" id="UP000240717">
    <property type="component" value="Unassembled WGS sequence"/>
</dbReference>
<feature type="transmembrane region" description="Helical" evidence="1">
    <location>
        <begin position="100"/>
        <end position="120"/>
    </location>
</feature>
<organism evidence="3 4">
    <name type="scientific">Staphylococcus warneri</name>
    <dbReference type="NCBI Taxonomy" id="1292"/>
    <lineage>
        <taxon>Bacteria</taxon>
        <taxon>Bacillati</taxon>
        <taxon>Bacillota</taxon>
        <taxon>Bacilli</taxon>
        <taxon>Bacillales</taxon>
        <taxon>Staphylococcaceae</taxon>
        <taxon>Staphylococcus</taxon>
    </lineage>
</organism>
<name>A0A2T4Q180_STAWA</name>
<reference evidence="3 4" key="1">
    <citation type="journal article" date="2016" name="Front. Microbiol.">
        <title>Comprehensive Phylogenetic Analysis of Bovine Non-aureus Staphylococci Species Based on Whole-Genome Sequencing.</title>
        <authorList>
            <person name="Naushad S."/>
            <person name="Barkema H.W."/>
            <person name="Luby C."/>
            <person name="Condas L.A."/>
            <person name="Nobrega D.B."/>
            <person name="Carson D.A."/>
            <person name="De Buck J."/>
        </authorList>
    </citation>
    <scope>NUCLEOTIDE SEQUENCE [LARGE SCALE GENOMIC DNA]</scope>
    <source>
        <strain evidence="3 4">SNUC 2993</strain>
    </source>
</reference>
<dbReference type="InterPro" id="IPR000326">
    <property type="entry name" value="PAP2/HPO"/>
</dbReference>
<dbReference type="InterPro" id="IPR036938">
    <property type="entry name" value="PAP2/HPO_sf"/>
</dbReference>
<protein>
    <submittedName>
        <fullName evidence="3">PAP2 family protein</fullName>
    </submittedName>
</protein>
<dbReference type="PANTHER" id="PTHR14969:SF13">
    <property type="entry name" value="AT30094P"/>
    <property type="match status" value="1"/>
</dbReference>
<keyword evidence="1" id="KW-0812">Transmembrane</keyword>
<evidence type="ECO:0000313" key="3">
    <source>
        <dbReference type="EMBL" id="PTI51421.1"/>
    </source>
</evidence>
<dbReference type="Gene3D" id="1.20.144.10">
    <property type="entry name" value="Phosphatidic acid phosphatase type 2/haloperoxidase"/>
    <property type="match status" value="1"/>
</dbReference>
<keyword evidence="1" id="KW-0472">Membrane</keyword>
<dbReference type="CDD" id="cd03392">
    <property type="entry name" value="PAP2_like_2"/>
    <property type="match status" value="1"/>
</dbReference>
<dbReference type="RefSeq" id="WP_107532985.1">
    <property type="nucleotide sequence ID" value="NZ_PZEV01000013.1"/>
</dbReference>
<proteinExistence type="predicted"/>
<feature type="transmembrane region" description="Helical" evidence="1">
    <location>
        <begin position="140"/>
        <end position="160"/>
    </location>
</feature>
<dbReference type="STRING" id="1194526.A284_11125"/>
<dbReference type="AlphaFoldDB" id="A0A2T4Q180"/>
<feature type="transmembrane region" description="Helical" evidence="1">
    <location>
        <begin position="167"/>
        <end position="189"/>
    </location>
</feature>
<dbReference type="SUPFAM" id="SSF48317">
    <property type="entry name" value="Acid phosphatase/Vanadium-dependent haloperoxidase"/>
    <property type="match status" value="1"/>
</dbReference>
<dbReference type="PANTHER" id="PTHR14969">
    <property type="entry name" value="SPHINGOSINE-1-PHOSPHATE PHOSPHOHYDROLASE"/>
    <property type="match status" value="1"/>
</dbReference>